<reference evidence="4 5" key="1">
    <citation type="submission" date="2017-11" db="EMBL/GenBank/DDBJ databases">
        <title>Complete genome of a free-living desiccation-tolerant cyanobacterium and its photosynthetic adaptation to extreme terrestrial habitat.</title>
        <authorList>
            <person name="Shang J."/>
        </authorList>
    </citation>
    <scope>NUCLEOTIDE SEQUENCE [LARGE SCALE GENOMIC DNA]</scope>
    <source>
        <strain evidence="4 5">CCNUN1</strain>
    </source>
</reference>
<dbReference type="Proteomes" id="UP000232003">
    <property type="component" value="Chromosome"/>
</dbReference>
<evidence type="ECO:0000313" key="5">
    <source>
        <dbReference type="Proteomes" id="UP000232003"/>
    </source>
</evidence>
<dbReference type="AlphaFoldDB" id="A0A2K8SI16"/>
<dbReference type="InterPro" id="IPR000182">
    <property type="entry name" value="GNAT_dom"/>
</dbReference>
<name>A0A2K8SI16_9NOSO</name>
<dbReference type="PANTHER" id="PTHR43877:SF2">
    <property type="entry name" value="AMINOALKYLPHOSPHONATE N-ACETYLTRANSFERASE-RELATED"/>
    <property type="match status" value="1"/>
</dbReference>
<dbReference type="PANTHER" id="PTHR43877">
    <property type="entry name" value="AMINOALKYLPHOSPHONATE N-ACETYLTRANSFERASE-RELATED-RELATED"/>
    <property type="match status" value="1"/>
</dbReference>
<dbReference type="EMBL" id="CP024785">
    <property type="protein sequence ID" value="AUB35067.1"/>
    <property type="molecule type" value="Genomic_DNA"/>
</dbReference>
<dbReference type="RefSeq" id="WP_100902846.1">
    <property type="nucleotide sequence ID" value="NZ_CP024785.1"/>
</dbReference>
<dbReference type="OrthoDB" id="9796381at2"/>
<proteinExistence type="predicted"/>
<dbReference type="Pfam" id="PF00583">
    <property type="entry name" value="Acetyltransf_1"/>
    <property type="match status" value="1"/>
</dbReference>
<dbReference type="GO" id="GO:0016747">
    <property type="term" value="F:acyltransferase activity, transferring groups other than amino-acyl groups"/>
    <property type="evidence" value="ECO:0007669"/>
    <property type="project" value="InterPro"/>
</dbReference>
<dbReference type="SUPFAM" id="SSF55729">
    <property type="entry name" value="Acyl-CoA N-acyltransferases (Nat)"/>
    <property type="match status" value="1"/>
</dbReference>
<dbReference type="Gene3D" id="3.40.630.30">
    <property type="match status" value="1"/>
</dbReference>
<keyword evidence="5" id="KW-1185">Reference proteome</keyword>
<dbReference type="PROSITE" id="PS51186">
    <property type="entry name" value="GNAT"/>
    <property type="match status" value="1"/>
</dbReference>
<evidence type="ECO:0000259" key="3">
    <source>
        <dbReference type="PROSITE" id="PS51186"/>
    </source>
</evidence>
<dbReference type="GO" id="GO:0005840">
    <property type="term" value="C:ribosome"/>
    <property type="evidence" value="ECO:0007669"/>
    <property type="project" value="UniProtKB-KW"/>
</dbReference>
<protein>
    <submittedName>
        <fullName evidence="4">Ribosomal protein S18 acetylase RimI and related acetyltransferases</fullName>
    </submittedName>
</protein>
<sequence length="148" mass="16857">MEIRAFELTDESAVIALWMRCGLTQPWNDPKKDIERKLCVQPHLFLVSIIGQEIVATVMAGYEGHRGWINYLAVAPQYQRQGIGKLMMLEAEQLLVEVGCPKINLQVRTTNSEVMKFYQHLGYVVDDVISLGKRLESDESRSDVMLSD</sequence>
<keyword evidence="4" id="KW-0689">Ribosomal protein</keyword>
<evidence type="ECO:0000313" key="4">
    <source>
        <dbReference type="EMBL" id="AUB35067.1"/>
    </source>
</evidence>
<keyword evidence="4" id="KW-0687">Ribonucleoprotein</keyword>
<dbReference type="KEGG" id="nfl:COO91_00921"/>
<dbReference type="CDD" id="cd04301">
    <property type="entry name" value="NAT_SF"/>
    <property type="match status" value="1"/>
</dbReference>
<feature type="domain" description="N-acetyltransferase" evidence="3">
    <location>
        <begin position="1"/>
        <end position="148"/>
    </location>
</feature>
<keyword evidence="1 4" id="KW-0808">Transferase</keyword>
<keyword evidence="2" id="KW-0012">Acyltransferase</keyword>
<evidence type="ECO:0000256" key="2">
    <source>
        <dbReference type="ARBA" id="ARBA00023315"/>
    </source>
</evidence>
<dbReference type="InterPro" id="IPR016181">
    <property type="entry name" value="Acyl_CoA_acyltransferase"/>
</dbReference>
<accession>A0A2K8SI16</accession>
<dbReference type="NCBIfam" id="NF002959">
    <property type="entry name" value="PRK03624.1"/>
    <property type="match status" value="1"/>
</dbReference>
<gene>
    <name evidence="4" type="ORF">COO91_00921</name>
</gene>
<dbReference type="InterPro" id="IPR050832">
    <property type="entry name" value="Bact_Acetyltransf"/>
</dbReference>
<organism evidence="4 5">
    <name type="scientific">Nostoc flagelliforme CCNUN1</name>
    <dbReference type="NCBI Taxonomy" id="2038116"/>
    <lineage>
        <taxon>Bacteria</taxon>
        <taxon>Bacillati</taxon>
        <taxon>Cyanobacteriota</taxon>
        <taxon>Cyanophyceae</taxon>
        <taxon>Nostocales</taxon>
        <taxon>Nostocaceae</taxon>
        <taxon>Nostoc</taxon>
    </lineage>
</organism>
<evidence type="ECO:0000256" key="1">
    <source>
        <dbReference type="ARBA" id="ARBA00022679"/>
    </source>
</evidence>